<dbReference type="OrthoDB" id="5073671at2759"/>
<evidence type="ECO:0000313" key="3">
    <source>
        <dbReference type="Proteomes" id="UP000293360"/>
    </source>
</evidence>
<evidence type="ECO:0000313" key="2">
    <source>
        <dbReference type="EMBL" id="RYP08381.1"/>
    </source>
</evidence>
<dbReference type="AlphaFoldDB" id="A0A4Q4TMH4"/>
<keyword evidence="3" id="KW-1185">Reference proteome</keyword>
<feature type="region of interest" description="Disordered" evidence="1">
    <location>
        <begin position="57"/>
        <end position="107"/>
    </location>
</feature>
<proteinExistence type="predicted"/>
<dbReference type="Proteomes" id="UP000293360">
    <property type="component" value="Unassembled WGS sequence"/>
</dbReference>
<dbReference type="EMBL" id="QJNU01000065">
    <property type="protein sequence ID" value="RYP08381.1"/>
    <property type="molecule type" value="Genomic_DNA"/>
</dbReference>
<protein>
    <submittedName>
        <fullName evidence="2">Uncharacterized protein</fullName>
    </submittedName>
</protein>
<comment type="caution">
    <text evidence="2">The sequence shown here is derived from an EMBL/GenBank/DDBJ whole genome shotgun (WGS) entry which is preliminary data.</text>
</comment>
<accession>A0A4Q4TMH4</accession>
<gene>
    <name evidence="2" type="ORF">DL764_001950</name>
</gene>
<evidence type="ECO:0000256" key="1">
    <source>
        <dbReference type="SAM" id="MobiDB-lite"/>
    </source>
</evidence>
<organism evidence="2 3">
    <name type="scientific">Monosporascus ibericus</name>
    <dbReference type="NCBI Taxonomy" id="155417"/>
    <lineage>
        <taxon>Eukaryota</taxon>
        <taxon>Fungi</taxon>
        <taxon>Dikarya</taxon>
        <taxon>Ascomycota</taxon>
        <taxon>Pezizomycotina</taxon>
        <taxon>Sordariomycetes</taxon>
        <taxon>Xylariomycetidae</taxon>
        <taxon>Xylariales</taxon>
        <taxon>Xylariales incertae sedis</taxon>
        <taxon>Monosporascus</taxon>
    </lineage>
</organism>
<name>A0A4Q4TMH4_9PEZI</name>
<reference evidence="2 3" key="1">
    <citation type="submission" date="2018-06" db="EMBL/GenBank/DDBJ databases">
        <title>Complete Genomes of Monosporascus.</title>
        <authorList>
            <person name="Robinson A.J."/>
            <person name="Natvig D.O."/>
        </authorList>
    </citation>
    <scope>NUCLEOTIDE SEQUENCE [LARGE SCALE GENOMIC DNA]</scope>
    <source>
        <strain evidence="2 3">CBS 110550</strain>
    </source>
</reference>
<dbReference type="STRING" id="155417.A0A4Q4TMH4"/>
<sequence length="223" mass="23701">MAHSHPPQQGGHVNRRFPPVFYLYSTGLGGRKYVLGEHKNQPLYAVTTHAGWSGKADTVLHGGPSPDAPSLATADGGNTAVSSVDVDLPGAAQGSSPSSREHMRPTGFGYTSRHMQFEMDLGAGRREAFEWRHSSGPQVGALGGSRSGWKLVRLGDDGGEEVVAVWASIRMNPTKKFAFQFLGSGLTGVLGERWAVMAVITALRMWDREAKQRGAGGSMAGLG</sequence>